<sequence>MKKFLILSILAGAIYFSVPSESFASSYKVKEGDSLYFLSQRYGISITELKNENNLLTNEIISGDYLVIPTNAKHSHTVKPGESLWSIATKYGMTIAQLQQKNYLSSFIVYPGQALAVSGKGVKISNHGFSEEERNLLARLVQSEAKGEPFKGKVAVAAVVLNRMAHKDFPFNIKEVIYETHDSGRIFAFEPVQNGEITRHADQESIRAVEEAMNGYDPTNGAVYFFNPTTSTSKWIESRVVRQRIGNHVFSF</sequence>
<dbReference type="InterPro" id="IPR018392">
    <property type="entry name" value="LysM"/>
</dbReference>
<dbReference type="RefSeq" id="WP_110935325.1">
    <property type="nucleotide sequence ID" value="NZ_KZ614146.1"/>
</dbReference>
<evidence type="ECO:0000256" key="1">
    <source>
        <dbReference type="SAM" id="SignalP"/>
    </source>
</evidence>
<evidence type="ECO:0000313" key="3">
    <source>
        <dbReference type="EMBL" id="RKL67511.1"/>
    </source>
</evidence>
<accession>A0A3A9KAM3</accession>
<feature type="domain" description="LysM" evidence="2">
    <location>
        <begin position="74"/>
        <end position="117"/>
    </location>
</feature>
<evidence type="ECO:0000259" key="2">
    <source>
        <dbReference type="PROSITE" id="PS51782"/>
    </source>
</evidence>
<comment type="caution">
    <text evidence="3">The sequence shown here is derived from an EMBL/GenBank/DDBJ whole genome shotgun (WGS) entry which is preliminary data.</text>
</comment>
<keyword evidence="1" id="KW-0732">Signal</keyword>
<gene>
    <name evidence="3" type="ORF">CR203_09180</name>
</gene>
<dbReference type="PANTHER" id="PTHR33734">
    <property type="entry name" value="LYSM DOMAIN-CONTAINING GPI-ANCHORED PROTEIN 2"/>
    <property type="match status" value="1"/>
</dbReference>
<proteinExistence type="predicted"/>
<dbReference type="GO" id="GO:0016787">
    <property type="term" value="F:hydrolase activity"/>
    <property type="evidence" value="ECO:0007669"/>
    <property type="project" value="InterPro"/>
</dbReference>
<evidence type="ECO:0000313" key="4">
    <source>
        <dbReference type="Proteomes" id="UP000281498"/>
    </source>
</evidence>
<dbReference type="SUPFAM" id="SSF54106">
    <property type="entry name" value="LysM domain"/>
    <property type="match status" value="2"/>
</dbReference>
<dbReference type="Pfam" id="PF01476">
    <property type="entry name" value="LysM"/>
    <property type="match status" value="2"/>
</dbReference>
<dbReference type="Gene3D" id="6.20.240.60">
    <property type="match status" value="1"/>
</dbReference>
<protein>
    <recommendedName>
        <fullName evidence="2">LysM domain-containing protein</fullName>
    </recommendedName>
</protein>
<dbReference type="Proteomes" id="UP000281498">
    <property type="component" value="Unassembled WGS sequence"/>
</dbReference>
<reference evidence="3 4" key="1">
    <citation type="submission" date="2017-10" db="EMBL/GenBank/DDBJ databases">
        <title>Bacillus sp. nov., a halophilic bacterium isolated from a Keqin Lake.</title>
        <authorList>
            <person name="Wang H."/>
        </authorList>
    </citation>
    <scope>NUCLEOTIDE SEQUENCE [LARGE SCALE GENOMIC DNA]</scope>
    <source>
        <strain evidence="3 4">KCTC 13187</strain>
    </source>
</reference>
<dbReference type="OrthoDB" id="9785345at2"/>
<feature type="chain" id="PRO_5017198027" description="LysM domain-containing protein" evidence="1">
    <location>
        <begin position="25"/>
        <end position="252"/>
    </location>
</feature>
<dbReference type="InterPro" id="IPR011105">
    <property type="entry name" value="Cell_wall_hydrolase_SleB"/>
</dbReference>
<dbReference type="PANTHER" id="PTHR33734:SF22">
    <property type="entry name" value="MEMBRANE-BOUND LYTIC MUREIN TRANSGLYCOSYLASE D"/>
    <property type="match status" value="1"/>
</dbReference>
<keyword evidence="4" id="KW-1185">Reference proteome</keyword>
<dbReference type="InterPro" id="IPR036779">
    <property type="entry name" value="LysM_dom_sf"/>
</dbReference>
<dbReference type="Gene3D" id="1.10.10.2520">
    <property type="entry name" value="Cell wall hydrolase SleB, domain 1"/>
    <property type="match status" value="1"/>
</dbReference>
<dbReference type="PROSITE" id="PS51782">
    <property type="entry name" value="LYSM"/>
    <property type="match status" value="2"/>
</dbReference>
<feature type="signal peptide" evidence="1">
    <location>
        <begin position="1"/>
        <end position="24"/>
    </location>
</feature>
<name>A0A3A9KAM3_9BACI</name>
<dbReference type="CDD" id="cd00118">
    <property type="entry name" value="LysM"/>
    <property type="match status" value="2"/>
</dbReference>
<feature type="domain" description="LysM" evidence="2">
    <location>
        <begin position="25"/>
        <end position="68"/>
    </location>
</feature>
<dbReference type="InterPro" id="IPR042047">
    <property type="entry name" value="SleB_dom1"/>
</dbReference>
<dbReference type="Pfam" id="PF07486">
    <property type="entry name" value="Hydrolase_2"/>
    <property type="match status" value="1"/>
</dbReference>
<dbReference type="SMART" id="SM00257">
    <property type="entry name" value="LysM"/>
    <property type="match status" value="2"/>
</dbReference>
<dbReference type="Gene3D" id="3.10.350.10">
    <property type="entry name" value="LysM domain"/>
    <property type="match status" value="2"/>
</dbReference>
<organism evidence="3 4">
    <name type="scientific">Salipaludibacillus neizhouensis</name>
    <dbReference type="NCBI Taxonomy" id="885475"/>
    <lineage>
        <taxon>Bacteria</taxon>
        <taxon>Bacillati</taxon>
        <taxon>Bacillota</taxon>
        <taxon>Bacilli</taxon>
        <taxon>Bacillales</taxon>
        <taxon>Bacillaceae</taxon>
    </lineage>
</organism>
<dbReference type="AlphaFoldDB" id="A0A3A9KAM3"/>
<dbReference type="EMBL" id="PDOE01000003">
    <property type="protein sequence ID" value="RKL67511.1"/>
    <property type="molecule type" value="Genomic_DNA"/>
</dbReference>